<dbReference type="eggNOG" id="ENOG502QWTJ">
    <property type="taxonomic scope" value="Eukaryota"/>
</dbReference>
<feature type="compositionally biased region" description="Polar residues" evidence="6">
    <location>
        <begin position="22"/>
        <end position="37"/>
    </location>
</feature>
<feature type="region of interest" description="Disordered" evidence="6">
    <location>
        <begin position="240"/>
        <end position="278"/>
    </location>
</feature>
<dbReference type="GO" id="GO:0005634">
    <property type="term" value="C:nucleus"/>
    <property type="evidence" value="ECO:0007669"/>
    <property type="project" value="UniProtKB-SubCell"/>
</dbReference>
<dbReference type="GO" id="GO:0008270">
    <property type="term" value="F:zinc ion binding"/>
    <property type="evidence" value="ECO:0007669"/>
    <property type="project" value="InterPro"/>
</dbReference>
<organism evidence="8 9">
    <name type="scientific">Agaricus bisporus var. burnettii (strain JB137-S8 / ATCC MYA-4627 / FGSC 10392)</name>
    <name type="common">White button mushroom</name>
    <dbReference type="NCBI Taxonomy" id="597362"/>
    <lineage>
        <taxon>Eukaryota</taxon>
        <taxon>Fungi</taxon>
        <taxon>Dikarya</taxon>
        <taxon>Basidiomycota</taxon>
        <taxon>Agaricomycotina</taxon>
        <taxon>Agaricomycetes</taxon>
        <taxon>Agaricomycetidae</taxon>
        <taxon>Agaricales</taxon>
        <taxon>Agaricineae</taxon>
        <taxon>Agaricaceae</taxon>
        <taxon>Agaricus</taxon>
    </lineage>
</organism>
<evidence type="ECO:0000256" key="1">
    <source>
        <dbReference type="ARBA" id="ARBA00004123"/>
    </source>
</evidence>
<dbReference type="PROSITE" id="PS50048">
    <property type="entry name" value="ZN2_CY6_FUNGAL_2"/>
    <property type="match status" value="1"/>
</dbReference>
<proteinExistence type="predicted"/>
<evidence type="ECO:0000259" key="7">
    <source>
        <dbReference type="PROSITE" id="PS50048"/>
    </source>
</evidence>
<evidence type="ECO:0000313" key="9">
    <source>
        <dbReference type="Proteomes" id="UP000008493"/>
    </source>
</evidence>
<dbReference type="Pfam" id="PF00172">
    <property type="entry name" value="Zn_clus"/>
    <property type="match status" value="1"/>
</dbReference>
<dbReference type="SMART" id="SM00066">
    <property type="entry name" value="GAL4"/>
    <property type="match status" value="1"/>
</dbReference>
<feature type="region of interest" description="Disordered" evidence="6">
    <location>
        <begin position="119"/>
        <end position="172"/>
    </location>
</feature>
<dbReference type="OMA" id="EWLTHQA"/>
<dbReference type="SUPFAM" id="SSF57701">
    <property type="entry name" value="Zn2/Cys6 DNA-binding domain"/>
    <property type="match status" value="1"/>
</dbReference>
<dbReference type="GO" id="GO:0000981">
    <property type="term" value="F:DNA-binding transcription factor activity, RNA polymerase II-specific"/>
    <property type="evidence" value="ECO:0007669"/>
    <property type="project" value="InterPro"/>
</dbReference>
<feature type="compositionally biased region" description="Low complexity" evidence="6">
    <location>
        <begin position="264"/>
        <end position="278"/>
    </location>
</feature>
<comment type="subcellular location">
    <subcellularLocation>
        <location evidence="1">Nucleus</location>
    </subcellularLocation>
</comment>
<dbReference type="PANTHER" id="PTHR47338">
    <property type="entry name" value="ZN(II)2CYS6 TRANSCRIPTION FACTOR (EUROFUNG)-RELATED"/>
    <property type="match status" value="1"/>
</dbReference>
<name>K5WV53_AGABU</name>
<dbReference type="AlphaFoldDB" id="K5WV53"/>
<evidence type="ECO:0000256" key="3">
    <source>
        <dbReference type="ARBA" id="ARBA00023015"/>
    </source>
</evidence>
<dbReference type="OrthoDB" id="2123952at2759"/>
<keyword evidence="5" id="KW-0539">Nucleus</keyword>
<dbReference type="CDD" id="cd12148">
    <property type="entry name" value="fungal_TF_MHR"/>
    <property type="match status" value="1"/>
</dbReference>
<evidence type="ECO:0000256" key="2">
    <source>
        <dbReference type="ARBA" id="ARBA00022723"/>
    </source>
</evidence>
<feature type="domain" description="Zn(2)-C6 fungal-type" evidence="7">
    <location>
        <begin position="178"/>
        <end position="211"/>
    </location>
</feature>
<dbReference type="InParanoid" id="K5WV53"/>
<feature type="region of interest" description="Disordered" evidence="6">
    <location>
        <begin position="1"/>
        <end position="50"/>
    </location>
</feature>
<keyword evidence="4" id="KW-0804">Transcription</keyword>
<evidence type="ECO:0000256" key="5">
    <source>
        <dbReference type="ARBA" id="ARBA00023242"/>
    </source>
</evidence>
<evidence type="ECO:0000313" key="8">
    <source>
        <dbReference type="EMBL" id="EKM79361.1"/>
    </source>
</evidence>
<gene>
    <name evidence="8" type="ORF">AGABI1DRAFT_128516</name>
</gene>
<keyword evidence="3" id="KW-0805">Transcription regulation</keyword>
<feature type="region of interest" description="Disordered" evidence="6">
    <location>
        <begin position="206"/>
        <end position="227"/>
    </location>
</feature>
<evidence type="ECO:0000256" key="4">
    <source>
        <dbReference type="ARBA" id="ARBA00023163"/>
    </source>
</evidence>
<sequence length="927" mass="103316">MSKSYPHPQSDSSRRARHSASNTLPNQRIIAISQSNPYGDMEPSRAQPSNELYSTYSSNVSGHPVVSEHFHGASDTTNLKASFLSDTSTLPVSLHTVPTKNVGEQPLRLGPLSTNVAPTLSGTSVSAPLSATDPINEHPSLNRPTLKSKKRREKPRIELAPDQPPTTQGKPRARVYVACVQCRTRKIRCDGAKPVCHNCGRRTSGDNECNYDAVPKRRGPDKAPGARQRLAREVRNQLAGSLSLASRHRRNRASSPLKLHKLASSGSSSLSPSSPQSSITLPAPFSIPLVTDLGTYGSNSPTDTSISPASAYPCYRMSSCPRLEGTDHSVNEIYSTFPHCRPSGLSNSETIPYGTRPIPIPSYTAVLNENENERLENCLEMVLEPSLSFARDTWWDSLLCLYMSPNSTRLLSLSVSQRATATQDIFSDLQFVFRNSNYWFSFFHIPSFFRGFFDVVGRKQMQPSLVLALLTMSIFWQSSEVDNGSSGRERALRFRDEAQGALEASVNAGWLDETLAQAAWLLSLFEVCAHPLHSTERSYSALVMLDSIIRSLSLTLVDVDNPHATTFLPGTVPIVQTRNQSENAWCGVQPLPVIGARYIPDSPPEQTYEIGCSCKSLTLGARWPFTNAHAPMWNQTPAWNDSWSEIDIRKESIRRLCWSSMVTAAGYISYTTAHQSVNPDLFIADPSNYALLFSGEAIAASPTSSKNTIWALQDRCFLLWHACIRMRADRRVPDADKAQFATRAWLEADTLEIALNRHTCEIERAFIYQAREYIFNTRLSISYEFQRFIPLVTTDVNGSFHRHKAEEWLRRQAAVAESFMRGLHTITGIANNLLARRPFFVFWFMAQIARSLSLWECDSTLTIALDVCKALLPAIDYLSALWPCAEQRIRYNRQRERLIRACYVAGVDLPPPPNYSLPSPSTPGSLV</sequence>
<keyword evidence="9" id="KW-1185">Reference proteome</keyword>
<feature type="compositionally biased region" description="Polar residues" evidence="6">
    <location>
        <begin position="119"/>
        <end position="129"/>
    </location>
</feature>
<dbReference type="KEGG" id="abp:AGABI1DRAFT128516"/>
<accession>K5WV53</accession>
<dbReference type="InterPro" id="IPR036864">
    <property type="entry name" value="Zn2-C6_fun-type_DNA-bd_sf"/>
</dbReference>
<dbReference type="GeneID" id="18826834"/>
<dbReference type="STRING" id="597362.K5WV53"/>
<dbReference type="CDD" id="cd00067">
    <property type="entry name" value="GAL4"/>
    <property type="match status" value="1"/>
</dbReference>
<evidence type="ECO:0000256" key="6">
    <source>
        <dbReference type="SAM" id="MobiDB-lite"/>
    </source>
</evidence>
<dbReference type="EMBL" id="JH971390">
    <property type="protein sequence ID" value="EKM79361.1"/>
    <property type="molecule type" value="Genomic_DNA"/>
</dbReference>
<dbReference type="RefSeq" id="XP_007330045.1">
    <property type="nucleotide sequence ID" value="XM_007329983.1"/>
</dbReference>
<dbReference type="InterPro" id="IPR001138">
    <property type="entry name" value="Zn2Cys6_DnaBD"/>
</dbReference>
<keyword evidence="2" id="KW-0479">Metal-binding</keyword>
<reference evidence="9" key="1">
    <citation type="journal article" date="2012" name="Proc. Natl. Acad. Sci. U.S.A.">
        <title>Genome sequence of the button mushroom Agaricus bisporus reveals mechanisms governing adaptation to a humic-rich ecological niche.</title>
        <authorList>
            <person name="Morin E."/>
            <person name="Kohler A."/>
            <person name="Baker A.R."/>
            <person name="Foulongne-Oriol M."/>
            <person name="Lombard V."/>
            <person name="Nagy L.G."/>
            <person name="Ohm R.A."/>
            <person name="Patyshakuliyeva A."/>
            <person name="Brun A."/>
            <person name="Aerts A.L."/>
            <person name="Bailey A.M."/>
            <person name="Billette C."/>
            <person name="Coutinho P.M."/>
            <person name="Deakin G."/>
            <person name="Doddapaneni H."/>
            <person name="Floudas D."/>
            <person name="Grimwood J."/>
            <person name="Hilden K."/>
            <person name="Kuees U."/>
            <person name="LaButti K.M."/>
            <person name="Lapidus A."/>
            <person name="Lindquist E.A."/>
            <person name="Lucas S.M."/>
            <person name="Murat C."/>
            <person name="Riley R.W."/>
            <person name="Salamov A.A."/>
            <person name="Schmutz J."/>
            <person name="Subramanian V."/>
            <person name="Woesten H.A.B."/>
            <person name="Xu J."/>
            <person name="Eastwood D.C."/>
            <person name="Foster G.D."/>
            <person name="Sonnenberg A.S."/>
            <person name="Cullen D."/>
            <person name="de Vries R.P."/>
            <person name="Lundell T."/>
            <person name="Hibbett D.S."/>
            <person name="Henrissat B."/>
            <person name="Burton K.S."/>
            <person name="Kerrigan R.W."/>
            <person name="Challen M.P."/>
            <person name="Grigoriev I.V."/>
            <person name="Martin F."/>
        </authorList>
    </citation>
    <scope>NUCLEOTIDE SEQUENCE [LARGE SCALE GENOMIC DNA]</scope>
    <source>
        <strain evidence="9">JB137-S8 / ATCC MYA-4627 / FGSC 10392</strain>
    </source>
</reference>
<dbReference type="Gene3D" id="4.10.240.10">
    <property type="entry name" value="Zn(2)-C6 fungal-type DNA-binding domain"/>
    <property type="match status" value="1"/>
</dbReference>
<dbReference type="HOGENOM" id="CLU_010791_0_0_1"/>
<dbReference type="InterPro" id="IPR050815">
    <property type="entry name" value="TF_fung"/>
</dbReference>
<dbReference type="PANTHER" id="PTHR47338:SF5">
    <property type="entry name" value="ZN(II)2CYS6 TRANSCRIPTION FACTOR (EUROFUNG)"/>
    <property type="match status" value="1"/>
</dbReference>
<dbReference type="Proteomes" id="UP000008493">
    <property type="component" value="Unassembled WGS sequence"/>
</dbReference>
<protein>
    <recommendedName>
        <fullName evidence="7">Zn(2)-C6 fungal-type domain-containing protein</fullName>
    </recommendedName>
</protein>